<keyword evidence="3" id="KW-0547">Nucleotide-binding</keyword>
<evidence type="ECO:0000259" key="5">
    <source>
        <dbReference type="Pfam" id="PF00005"/>
    </source>
</evidence>
<dbReference type="Pfam" id="PF26216">
    <property type="entry name" value="GDPGP1_C"/>
    <property type="match status" value="1"/>
</dbReference>
<feature type="domain" description="GDPGP1-like C-terminal" evidence="6">
    <location>
        <begin position="174"/>
        <end position="306"/>
    </location>
</feature>
<sequence>MNLDPFGKFCDEDLHKVLKNAHLEKFVSELPDGLEHECGEKGRNLSVGQRQLVCLARVLLNKSKILILDEATAAVDFETDELIQKTLRVEFKDCTILAIAHRLKTIIDYDKVLVLGDGLVLEFDSPSNLLQRKSSVFYEMAKESSVNHQHVHAYYLEHELYVESCPVRHISGPLYELDTMPTKGFAFQLHGMTLEELTNLLFKVTNYFQESEIAHNFFMTKGTVFGEEKMSDKRTVRVYVWPRKKYIGIKDEAAFNVATVELAGHLPIKITDQYHSLTVESIENTLRGAALDEAEYQAITDKVIQLCS</sequence>
<dbReference type="PANTHER" id="PTHR24223">
    <property type="entry name" value="ATP-BINDING CASSETTE SUB-FAMILY C"/>
    <property type="match status" value="1"/>
</dbReference>
<evidence type="ECO:0000313" key="8">
    <source>
        <dbReference type="Proteomes" id="UP001217089"/>
    </source>
</evidence>
<feature type="domain" description="ABC transporter" evidence="5">
    <location>
        <begin position="20"/>
        <end position="73"/>
    </location>
</feature>
<dbReference type="Gene3D" id="3.40.50.300">
    <property type="entry name" value="P-loop containing nucleotide triphosphate hydrolases"/>
    <property type="match status" value="1"/>
</dbReference>
<evidence type="ECO:0000256" key="1">
    <source>
        <dbReference type="ARBA" id="ARBA00004127"/>
    </source>
</evidence>
<gene>
    <name evidence="7" type="ORF">KUTeg_014123</name>
</gene>
<evidence type="ECO:0008006" key="9">
    <source>
        <dbReference type="Google" id="ProtNLM"/>
    </source>
</evidence>
<keyword evidence="8" id="KW-1185">Reference proteome</keyword>
<evidence type="ECO:0000259" key="6">
    <source>
        <dbReference type="Pfam" id="PF26216"/>
    </source>
</evidence>
<dbReference type="EMBL" id="JARBDR010000657">
    <property type="protein sequence ID" value="KAJ8309249.1"/>
    <property type="molecule type" value="Genomic_DNA"/>
</dbReference>
<dbReference type="PANTHER" id="PTHR24223:SF443">
    <property type="entry name" value="MULTIDRUG-RESISTANCE LIKE PROTEIN 1, ISOFORM I"/>
    <property type="match status" value="1"/>
</dbReference>
<dbReference type="Pfam" id="PF00005">
    <property type="entry name" value="ABC_tran"/>
    <property type="match status" value="1"/>
</dbReference>
<dbReference type="SUPFAM" id="SSF52540">
    <property type="entry name" value="P-loop containing nucleoside triphosphate hydrolases"/>
    <property type="match status" value="1"/>
</dbReference>
<keyword evidence="4" id="KW-0067">ATP-binding</keyword>
<evidence type="ECO:0000313" key="7">
    <source>
        <dbReference type="EMBL" id="KAJ8309249.1"/>
    </source>
</evidence>
<reference evidence="7 8" key="1">
    <citation type="submission" date="2022-12" db="EMBL/GenBank/DDBJ databases">
        <title>Chromosome-level genome of Tegillarca granosa.</title>
        <authorList>
            <person name="Kim J."/>
        </authorList>
    </citation>
    <scope>NUCLEOTIDE SEQUENCE [LARGE SCALE GENOMIC DNA]</scope>
    <source>
        <strain evidence="7">Teg-2019</strain>
        <tissue evidence="7">Adductor muscle</tissue>
    </source>
</reference>
<keyword evidence="2" id="KW-0677">Repeat</keyword>
<proteinExistence type="predicted"/>
<organism evidence="7 8">
    <name type="scientific">Tegillarca granosa</name>
    <name type="common">Malaysian cockle</name>
    <name type="synonym">Anadara granosa</name>
    <dbReference type="NCBI Taxonomy" id="220873"/>
    <lineage>
        <taxon>Eukaryota</taxon>
        <taxon>Metazoa</taxon>
        <taxon>Spiralia</taxon>
        <taxon>Lophotrochozoa</taxon>
        <taxon>Mollusca</taxon>
        <taxon>Bivalvia</taxon>
        <taxon>Autobranchia</taxon>
        <taxon>Pteriomorphia</taxon>
        <taxon>Arcoida</taxon>
        <taxon>Arcoidea</taxon>
        <taxon>Arcidae</taxon>
        <taxon>Tegillarca</taxon>
    </lineage>
</organism>
<dbReference type="InterPro" id="IPR003439">
    <property type="entry name" value="ABC_transporter-like_ATP-bd"/>
</dbReference>
<comment type="subcellular location">
    <subcellularLocation>
        <location evidence="1">Endomembrane system</location>
        <topology evidence="1">Multi-pass membrane protein</topology>
    </subcellularLocation>
</comment>
<evidence type="ECO:0000256" key="2">
    <source>
        <dbReference type="ARBA" id="ARBA00022737"/>
    </source>
</evidence>
<evidence type="ECO:0000256" key="3">
    <source>
        <dbReference type="ARBA" id="ARBA00022741"/>
    </source>
</evidence>
<protein>
    <recommendedName>
        <fullName evidence="9">ABC transporter domain-containing protein</fullName>
    </recommendedName>
</protein>
<accession>A0ABQ9EVQ1</accession>
<evidence type="ECO:0000256" key="4">
    <source>
        <dbReference type="ARBA" id="ARBA00022840"/>
    </source>
</evidence>
<dbReference type="InterPro" id="IPR050173">
    <property type="entry name" value="ABC_transporter_C-like"/>
</dbReference>
<dbReference type="InterPro" id="IPR058865">
    <property type="entry name" value="GDPGP1_C"/>
</dbReference>
<comment type="caution">
    <text evidence="7">The sequence shown here is derived from an EMBL/GenBank/DDBJ whole genome shotgun (WGS) entry which is preliminary data.</text>
</comment>
<dbReference type="Proteomes" id="UP001217089">
    <property type="component" value="Unassembled WGS sequence"/>
</dbReference>
<dbReference type="InterPro" id="IPR027417">
    <property type="entry name" value="P-loop_NTPase"/>
</dbReference>
<name>A0ABQ9EVQ1_TEGGR</name>